<name>X1TZJ6_9ZZZZ</name>
<evidence type="ECO:0000313" key="1">
    <source>
        <dbReference type="EMBL" id="GAH51963.1"/>
    </source>
</evidence>
<protein>
    <submittedName>
        <fullName evidence="2">Uncharacterized protein</fullName>
    </submittedName>
</protein>
<comment type="caution">
    <text evidence="2">The sequence shown here is derived from an EMBL/GenBank/DDBJ whole genome shotgun (WGS) entry which is preliminary data.</text>
</comment>
<organism evidence="2">
    <name type="scientific">marine sediment metagenome</name>
    <dbReference type="NCBI Taxonomy" id="412755"/>
    <lineage>
        <taxon>unclassified sequences</taxon>
        <taxon>metagenomes</taxon>
        <taxon>ecological metagenomes</taxon>
    </lineage>
</organism>
<evidence type="ECO:0000313" key="2">
    <source>
        <dbReference type="EMBL" id="GAI96801.1"/>
    </source>
</evidence>
<dbReference type="EMBL" id="BARW01016928">
    <property type="protein sequence ID" value="GAI96801.1"/>
    <property type="molecule type" value="Genomic_DNA"/>
</dbReference>
<gene>
    <name evidence="1" type="ORF">S03H2_37890</name>
    <name evidence="2" type="ORF">S12H4_29357</name>
</gene>
<accession>X1TZJ6</accession>
<sequence>MVTVVCPLCAKVVEIPEDDFVSRTDALVGHIATKHVGKIMPPLPSEGPPLPKVLNIRWPWKKE</sequence>
<dbReference type="EMBL" id="BARU01023338">
    <property type="protein sequence ID" value="GAH51963.1"/>
    <property type="molecule type" value="Genomic_DNA"/>
</dbReference>
<reference evidence="2" key="1">
    <citation type="journal article" date="2014" name="Front. Microbiol.">
        <title>High frequency of phylogenetically diverse reductive dehalogenase-homologous genes in deep subseafloor sedimentary metagenomes.</title>
        <authorList>
            <person name="Kawai M."/>
            <person name="Futagami T."/>
            <person name="Toyoda A."/>
            <person name="Takaki Y."/>
            <person name="Nishi S."/>
            <person name="Hori S."/>
            <person name="Arai W."/>
            <person name="Tsubouchi T."/>
            <person name="Morono Y."/>
            <person name="Uchiyama I."/>
            <person name="Ito T."/>
            <person name="Fujiyama A."/>
            <person name="Inagaki F."/>
            <person name="Takami H."/>
        </authorList>
    </citation>
    <scope>NUCLEOTIDE SEQUENCE</scope>
    <source>
        <strain evidence="2">Expedition CK06-06</strain>
    </source>
</reference>
<proteinExistence type="predicted"/>
<dbReference type="AlphaFoldDB" id="X1TZJ6"/>